<dbReference type="PANTHER" id="PTHR43806:SF66">
    <property type="entry name" value="SERIN ENDOPEPTIDASE"/>
    <property type="match status" value="1"/>
</dbReference>
<dbReference type="CDD" id="cd02124">
    <property type="entry name" value="PA_PoS1_like"/>
    <property type="match status" value="1"/>
</dbReference>
<evidence type="ECO:0000256" key="1">
    <source>
        <dbReference type="ARBA" id="ARBA00011073"/>
    </source>
</evidence>
<dbReference type="GO" id="GO:0004252">
    <property type="term" value="F:serine-type endopeptidase activity"/>
    <property type="evidence" value="ECO:0007669"/>
    <property type="project" value="UniProtKB-UniRule"/>
</dbReference>
<feature type="domain" description="PA" evidence="14">
    <location>
        <begin position="390"/>
        <end position="449"/>
    </location>
</feature>
<dbReference type="RefSeq" id="XP_030986503.1">
    <property type="nucleotide sequence ID" value="XM_031120117.1"/>
</dbReference>
<comment type="similarity">
    <text evidence="1 9 10">Belongs to the peptidase S8 family.</text>
</comment>
<dbReference type="Proteomes" id="UP000515153">
    <property type="component" value="Unplaced"/>
</dbReference>
<dbReference type="InterPro" id="IPR050131">
    <property type="entry name" value="Peptidase_S8_subtilisin-like"/>
</dbReference>
<dbReference type="GeneID" id="41955031"/>
<dbReference type="PRINTS" id="PR00723">
    <property type="entry name" value="SUBTILISIN"/>
</dbReference>
<evidence type="ECO:0000256" key="4">
    <source>
        <dbReference type="ARBA" id="ARBA00022670"/>
    </source>
</evidence>
<evidence type="ECO:0000256" key="5">
    <source>
        <dbReference type="ARBA" id="ARBA00022729"/>
    </source>
</evidence>
<dbReference type="PANTHER" id="PTHR43806">
    <property type="entry name" value="PEPTIDASE S8"/>
    <property type="match status" value="1"/>
</dbReference>
<feature type="region of interest" description="Disordered" evidence="11">
    <location>
        <begin position="182"/>
        <end position="204"/>
    </location>
</feature>
<evidence type="ECO:0000259" key="13">
    <source>
        <dbReference type="Pfam" id="PF00082"/>
    </source>
</evidence>
<evidence type="ECO:0000256" key="3">
    <source>
        <dbReference type="ARBA" id="ARBA00022525"/>
    </source>
</evidence>
<evidence type="ECO:0000256" key="8">
    <source>
        <dbReference type="PIRSR" id="PIRSR615500-1"/>
    </source>
</evidence>
<evidence type="ECO:0000256" key="11">
    <source>
        <dbReference type="SAM" id="MobiDB-lite"/>
    </source>
</evidence>
<evidence type="ECO:0000256" key="10">
    <source>
        <dbReference type="RuleBase" id="RU003355"/>
    </source>
</evidence>
<feature type="active site" description="Charge relay system" evidence="8 9">
    <location>
        <position position="202"/>
    </location>
</feature>
<evidence type="ECO:0000256" key="9">
    <source>
        <dbReference type="PROSITE-ProRule" id="PRU01240"/>
    </source>
</evidence>
<dbReference type="CDD" id="cd07489">
    <property type="entry name" value="Peptidases_S8_5"/>
    <property type="match status" value="1"/>
</dbReference>
<dbReference type="AlphaFoldDB" id="A0A6P8BGT8"/>
<evidence type="ECO:0000256" key="2">
    <source>
        <dbReference type="ARBA" id="ARBA00022512"/>
    </source>
</evidence>
<dbReference type="InterPro" id="IPR022398">
    <property type="entry name" value="Peptidase_S8_His-AS"/>
</dbReference>
<protein>
    <recommendedName>
        <fullName evidence="17">Minor extracellular protease vpr</fullName>
    </recommendedName>
</protein>
<dbReference type="Gene3D" id="3.40.50.200">
    <property type="entry name" value="Peptidase S8/S53 domain"/>
    <property type="match status" value="1"/>
</dbReference>
<evidence type="ECO:0000256" key="12">
    <source>
        <dbReference type="SAM" id="SignalP"/>
    </source>
</evidence>
<keyword evidence="4 9" id="KW-0645">Protease</keyword>
<accession>A0A6P8BGT8</accession>
<dbReference type="PROSITE" id="PS00138">
    <property type="entry name" value="SUBTILASE_SER"/>
    <property type="match status" value="1"/>
</dbReference>
<feature type="active site" description="Charge relay system" evidence="8 9">
    <location>
        <position position="153"/>
    </location>
</feature>
<dbReference type="InterPro" id="IPR023828">
    <property type="entry name" value="Peptidase_S8_Ser-AS"/>
</dbReference>
<dbReference type="PROSITE" id="PS00137">
    <property type="entry name" value="SUBTILASE_HIS"/>
    <property type="match status" value="1"/>
</dbReference>
<dbReference type="KEGG" id="pgri:PgNI_00033"/>
<proteinExistence type="inferred from homology"/>
<dbReference type="SUPFAM" id="SSF52743">
    <property type="entry name" value="Subtilisin-like"/>
    <property type="match status" value="1"/>
</dbReference>
<dbReference type="InterPro" id="IPR015500">
    <property type="entry name" value="Peptidase_S8_subtilisin-rel"/>
</dbReference>
<organism evidence="15 16">
    <name type="scientific">Pyricularia grisea</name>
    <name type="common">Crabgrass-specific blast fungus</name>
    <name type="synonym">Magnaporthe grisea</name>
    <dbReference type="NCBI Taxonomy" id="148305"/>
    <lineage>
        <taxon>Eukaryota</taxon>
        <taxon>Fungi</taxon>
        <taxon>Dikarya</taxon>
        <taxon>Ascomycota</taxon>
        <taxon>Pezizomycotina</taxon>
        <taxon>Sordariomycetes</taxon>
        <taxon>Sordariomycetidae</taxon>
        <taxon>Magnaporthales</taxon>
        <taxon>Pyriculariaceae</taxon>
        <taxon>Pyricularia</taxon>
    </lineage>
</organism>
<evidence type="ECO:0000313" key="16">
    <source>
        <dbReference type="RefSeq" id="XP_030986503.1"/>
    </source>
</evidence>
<keyword evidence="6 9" id="KW-0378">Hydrolase</keyword>
<keyword evidence="7 9" id="KW-0720">Serine protease</keyword>
<dbReference type="Pfam" id="PF00082">
    <property type="entry name" value="Peptidase_S8"/>
    <property type="match status" value="1"/>
</dbReference>
<dbReference type="InterPro" id="IPR003137">
    <property type="entry name" value="PA_domain"/>
</dbReference>
<evidence type="ECO:0008006" key="17">
    <source>
        <dbReference type="Google" id="ProtNLM"/>
    </source>
</evidence>
<dbReference type="InterPro" id="IPR000209">
    <property type="entry name" value="Peptidase_S8/S53_dom"/>
</dbReference>
<keyword evidence="15" id="KW-1185">Reference proteome</keyword>
<name>A0A6P8BGT8_PYRGI</name>
<dbReference type="InterPro" id="IPR034187">
    <property type="entry name" value="Peptidases_S8_5"/>
</dbReference>
<dbReference type="Gene3D" id="3.50.30.30">
    <property type="match status" value="1"/>
</dbReference>
<dbReference type="Pfam" id="PF02225">
    <property type="entry name" value="PA"/>
    <property type="match status" value="1"/>
</dbReference>
<keyword evidence="2" id="KW-0134">Cell wall</keyword>
<sequence length="950" mass="101152">MHFTRGLILLALAGASGALRPRVDLVEEPSPGGSKTFIVELIKGCNVEAARQELQRQAPNSRVRKTFESDIFTGLSVETSDNNVESIVRDLGDAVRAWPMRMVPNPAPILGRSFTADEGPAAASNYSLHKYTGVEHLHRVGLSGKGVTVAIVDTGIDYSHPALGGCFGQGCKVSGGYDLAGDGNYPVGPREPDEDPRDHDGHGTHVAGILAGKTDSFVGVAPDATLLAYKVFGSGDGAYEDILIDAFLMAERNRGLVGCWPTGFSNKVSGPHGRVLECLNKDGADVITSSIGGVGGWPDNVWAEVASRLVEAGVVVTISASNYGQAGPFFASTGAAGKNVISVASAEGGELAADPFVVTIGGKNQSTFGYIPSDAPWNMTVMPVVPTSLNTSVTDDACSPLPADFPSLNGSVALIRRGGCDFAVKQRNAEAAGASYVLVYNTPTSQWHAPFSSNTNSSLALVDVTGGEAMVRAFAANKIVTVDFSRNLSHKVGVFNAAGGLPNYFTSWGPLFDMQPKPDVAAPGGNIFSTSLNGGWEVLSGTSMATPYVAGIAALYIERHGGRASHGTSLGRAIHRRIVSSGAALPWSTTNPGQTGVPNEDFGFFAPPAQVGSGMVNATKVVEYGTTIDFEPFAFNDTANFQGRHEISITNGGDAAITYHFSLQPAGAVEMLQPLNEFGFRSRQIKDLASIMKPVDIVPEVAMPGPVLVAPGETKRVVFEFSQPKMGVNETAMPLYGGKVLVTGDNVESLSVPYLGVAFSLAEQINPTWKSIEFGIWGTPPTRNWTFDLNTTVRGYPVMFASFEYGISELRWDIFEANWTEDRWSYPPIEGKDGFIGSATSYSQPGRISPFIYFDSATMQANDTFAFPLVDLVRSYPLVTDSYQFWWLGGMADGSQIKSGRYTMRFAALRPLMDPAQSESWAVWPVPEISVIREPSKDLAQAPAGNHTGI</sequence>
<keyword evidence="5 12" id="KW-0732">Signal</keyword>
<reference evidence="16" key="1">
    <citation type="journal article" date="2019" name="Mol. Biol. Evol.">
        <title>Blast fungal genomes show frequent chromosomal changes, gene gains and losses, and effector gene turnover.</title>
        <authorList>
            <person name="Gomez Luciano L.B."/>
            <person name="Jason Tsai I."/>
            <person name="Chuma I."/>
            <person name="Tosa Y."/>
            <person name="Chen Y.H."/>
            <person name="Li J.Y."/>
            <person name="Li M.Y."/>
            <person name="Jade Lu M.Y."/>
            <person name="Nakayashiki H."/>
            <person name="Li W.H."/>
        </authorList>
    </citation>
    <scope>NUCLEOTIDE SEQUENCE</scope>
    <source>
        <strain evidence="16">NI907</strain>
    </source>
</reference>
<feature type="active site" description="Charge relay system" evidence="8 9">
    <location>
        <position position="543"/>
    </location>
</feature>
<dbReference type="PROSITE" id="PS00136">
    <property type="entry name" value="SUBTILASE_ASP"/>
    <property type="match status" value="1"/>
</dbReference>
<evidence type="ECO:0000256" key="7">
    <source>
        <dbReference type="ARBA" id="ARBA00022825"/>
    </source>
</evidence>
<dbReference type="InterPro" id="IPR036852">
    <property type="entry name" value="Peptidase_S8/S53_dom_sf"/>
</dbReference>
<feature type="signal peptide" evidence="12">
    <location>
        <begin position="1"/>
        <end position="18"/>
    </location>
</feature>
<evidence type="ECO:0000256" key="6">
    <source>
        <dbReference type="ARBA" id="ARBA00022801"/>
    </source>
</evidence>
<gene>
    <name evidence="16" type="ORF">PgNI_00033</name>
</gene>
<feature type="chain" id="PRO_5028429860" description="Minor extracellular protease vpr" evidence="12">
    <location>
        <begin position="19"/>
        <end position="950"/>
    </location>
</feature>
<keyword evidence="3" id="KW-0964">Secreted</keyword>
<dbReference type="InterPro" id="IPR046450">
    <property type="entry name" value="PA_dom_sf"/>
</dbReference>
<dbReference type="InterPro" id="IPR023827">
    <property type="entry name" value="Peptidase_S8_Asp-AS"/>
</dbReference>
<evidence type="ECO:0000313" key="15">
    <source>
        <dbReference type="Proteomes" id="UP000515153"/>
    </source>
</evidence>
<reference evidence="16" key="3">
    <citation type="submission" date="2025-08" db="UniProtKB">
        <authorList>
            <consortium name="RefSeq"/>
        </authorList>
    </citation>
    <scope>IDENTIFICATION</scope>
    <source>
        <strain evidence="16">NI907</strain>
    </source>
</reference>
<dbReference type="PROSITE" id="PS51892">
    <property type="entry name" value="SUBTILASE"/>
    <property type="match status" value="1"/>
</dbReference>
<dbReference type="GO" id="GO:0006508">
    <property type="term" value="P:proteolysis"/>
    <property type="evidence" value="ECO:0007669"/>
    <property type="project" value="UniProtKB-KW"/>
</dbReference>
<reference evidence="16" key="2">
    <citation type="submission" date="2019-10" db="EMBL/GenBank/DDBJ databases">
        <authorList>
            <consortium name="NCBI Genome Project"/>
        </authorList>
    </citation>
    <scope>NUCLEOTIDE SEQUENCE</scope>
    <source>
        <strain evidence="16">NI907</strain>
    </source>
</reference>
<dbReference type="SUPFAM" id="SSF52025">
    <property type="entry name" value="PA domain"/>
    <property type="match status" value="1"/>
</dbReference>
<feature type="domain" description="Peptidase S8/S53" evidence="13">
    <location>
        <begin position="144"/>
        <end position="562"/>
    </location>
</feature>
<evidence type="ECO:0000259" key="14">
    <source>
        <dbReference type="Pfam" id="PF02225"/>
    </source>
</evidence>